<dbReference type="PANTHER" id="PTHR46623:SF6">
    <property type="entry name" value="ALPHA_BETA-HYDROLASES SUPERFAMILY PROTEIN"/>
    <property type="match status" value="1"/>
</dbReference>
<reference evidence="2 3" key="1">
    <citation type="submission" date="2018-03" db="EMBL/GenBank/DDBJ databases">
        <authorList>
            <person name="Keele B.F."/>
        </authorList>
    </citation>
    <scope>NUCLEOTIDE SEQUENCE [LARGE SCALE GENOMIC DNA]</scope>
    <source>
        <strain evidence="2 3">AU19729</strain>
    </source>
</reference>
<evidence type="ECO:0000313" key="3">
    <source>
        <dbReference type="Proteomes" id="UP000238982"/>
    </source>
</evidence>
<dbReference type="GO" id="GO:0016787">
    <property type="term" value="F:hydrolase activity"/>
    <property type="evidence" value="ECO:0007669"/>
    <property type="project" value="UniProtKB-KW"/>
</dbReference>
<dbReference type="InterPro" id="IPR002925">
    <property type="entry name" value="Dienelactn_hydro"/>
</dbReference>
<comment type="caution">
    <text evidence="2">The sequence shown here is derived from an EMBL/GenBank/DDBJ whole genome shotgun (WGS) entry which is preliminary data.</text>
</comment>
<proteinExistence type="predicted"/>
<dbReference type="InterPro" id="IPR051049">
    <property type="entry name" value="Dienelactone_hydrolase-like"/>
</dbReference>
<evidence type="ECO:0000313" key="2">
    <source>
        <dbReference type="EMBL" id="PRF58907.1"/>
    </source>
</evidence>
<accession>A0A228EEL5</accession>
<dbReference type="EMBL" id="PVGH01000075">
    <property type="protein sequence ID" value="PRF58907.1"/>
    <property type="molecule type" value="Genomic_DNA"/>
</dbReference>
<dbReference type="SUPFAM" id="SSF53474">
    <property type="entry name" value="alpha/beta-Hydrolases"/>
    <property type="match status" value="1"/>
</dbReference>
<dbReference type="Pfam" id="PF01738">
    <property type="entry name" value="DLH"/>
    <property type="match status" value="1"/>
</dbReference>
<gene>
    <name evidence="2" type="ORF">C6Q15_19105</name>
</gene>
<dbReference type="PANTHER" id="PTHR46623">
    <property type="entry name" value="CARBOXYMETHYLENEBUTENOLIDASE-RELATED"/>
    <property type="match status" value="1"/>
</dbReference>
<dbReference type="Proteomes" id="UP000238982">
    <property type="component" value="Unassembled WGS sequence"/>
</dbReference>
<dbReference type="OrthoDB" id="62567at2"/>
<dbReference type="AlphaFoldDB" id="A0A228EEL5"/>
<feature type="domain" description="Dienelactone hydrolase" evidence="1">
    <location>
        <begin position="64"/>
        <end position="275"/>
    </location>
</feature>
<sequence>MAAWSAPAAANASVISNRRASPDRPRVRRPTPMPHQWHFSKRSGFMSQTSGSMITFRRPDGQELQGYLATPEKTDGAPAVVVIQEWWGLNDQIRGVADRLARCGYFALVPDLYRGKSTVEEEEAHHLMTGLDFGDAASQDIPGAVQYLKTRAERVAVTGFCMGGALTLLSLQFADADAGVTWYGFPPLDYLDPSKIKVPVMGHWGTQDAFFTIDQVDALEKKLTDAKVDIEFHRYLAHHAFANETAVGPGRIAGTQFDPVWSQFAWDRTLTFFGRTLWQKAA</sequence>
<dbReference type="Gene3D" id="3.40.50.1820">
    <property type="entry name" value="alpha/beta hydrolase"/>
    <property type="match status" value="1"/>
</dbReference>
<name>A0A228EEL5_9BURK</name>
<evidence type="ECO:0000259" key="1">
    <source>
        <dbReference type="Pfam" id="PF01738"/>
    </source>
</evidence>
<dbReference type="InterPro" id="IPR029058">
    <property type="entry name" value="AB_hydrolase_fold"/>
</dbReference>
<protein>
    <submittedName>
        <fullName evidence="2">Dienelactone hydrolase family protein</fullName>
    </submittedName>
</protein>
<keyword evidence="2" id="KW-0378">Hydrolase</keyword>
<organism evidence="2 3">
    <name type="scientific">Burkholderia multivorans</name>
    <dbReference type="NCBI Taxonomy" id="87883"/>
    <lineage>
        <taxon>Bacteria</taxon>
        <taxon>Pseudomonadati</taxon>
        <taxon>Pseudomonadota</taxon>
        <taxon>Betaproteobacteria</taxon>
        <taxon>Burkholderiales</taxon>
        <taxon>Burkholderiaceae</taxon>
        <taxon>Burkholderia</taxon>
        <taxon>Burkholderia cepacia complex</taxon>
    </lineage>
</organism>